<dbReference type="InterPro" id="IPR048147">
    <property type="entry name" value="CBO0543-like"/>
</dbReference>
<reference evidence="2" key="1">
    <citation type="submission" date="2021-06" db="EMBL/GenBank/DDBJ databases">
        <authorList>
            <person name="Criscuolo A."/>
        </authorList>
    </citation>
    <scope>NUCLEOTIDE SEQUENCE</scope>
    <source>
        <strain evidence="2">CIP111600</strain>
    </source>
</reference>
<sequence length="156" mass="18513">MKLEAVILIASSLISIISIVFIPKHKWMQAQFVFLFVQLLTWVLGLSVVELRLLEYPYRELSSINRTSFVFEYLILPLLCVHLNARFPIHAAWRAKIGLYAGITAVLTVVEYLLERYTEVITYTGWQWYWTFISVWFVLWLSRLTTVWFFKQDSVR</sequence>
<dbReference type="EMBL" id="CAJVAS010000003">
    <property type="protein sequence ID" value="CAG7608609.1"/>
    <property type="molecule type" value="Genomic_DNA"/>
</dbReference>
<evidence type="ECO:0000256" key="1">
    <source>
        <dbReference type="SAM" id="Phobius"/>
    </source>
</evidence>
<keyword evidence="3" id="KW-1185">Reference proteome</keyword>
<comment type="caution">
    <text evidence="2">The sequence shown here is derived from an EMBL/GenBank/DDBJ whole genome shotgun (WGS) entry which is preliminary data.</text>
</comment>
<evidence type="ECO:0000313" key="2">
    <source>
        <dbReference type="EMBL" id="CAG7608609.1"/>
    </source>
</evidence>
<dbReference type="RefSeq" id="WP_218090899.1">
    <property type="nucleotide sequence ID" value="NZ_CAJVAS010000003.1"/>
</dbReference>
<gene>
    <name evidence="2" type="ORF">PAESOLCIP111_01080</name>
</gene>
<feature type="transmembrane region" description="Helical" evidence="1">
    <location>
        <begin position="30"/>
        <end position="49"/>
    </location>
</feature>
<keyword evidence="1" id="KW-0472">Membrane</keyword>
<protein>
    <submittedName>
        <fullName evidence="2">Uncharacterized protein</fullName>
    </submittedName>
</protein>
<keyword evidence="1" id="KW-1133">Transmembrane helix</keyword>
<dbReference type="AlphaFoldDB" id="A0A916NMU6"/>
<feature type="transmembrane region" description="Helical" evidence="1">
    <location>
        <begin position="97"/>
        <end position="114"/>
    </location>
</feature>
<feature type="transmembrane region" description="Helical" evidence="1">
    <location>
        <begin position="6"/>
        <end position="23"/>
    </location>
</feature>
<organism evidence="2 3">
    <name type="scientific">Paenibacillus solanacearum</name>
    <dbReference type="NCBI Taxonomy" id="2048548"/>
    <lineage>
        <taxon>Bacteria</taxon>
        <taxon>Bacillati</taxon>
        <taxon>Bacillota</taxon>
        <taxon>Bacilli</taxon>
        <taxon>Bacillales</taxon>
        <taxon>Paenibacillaceae</taxon>
        <taxon>Paenibacillus</taxon>
    </lineage>
</organism>
<evidence type="ECO:0000313" key="3">
    <source>
        <dbReference type="Proteomes" id="UP000693672"/>
    </source>
</evidence>
<keyword evidence="1" id="KW-0812">Transmembrane</keyword>
<dbReference type="Proteomes" id="UP000693672">
    <property type="component" value="Unassembled WGS sequence"/>
</dbReference>
<feature type="transmembrane region" description="Helical" evidence="1">
    <location>
        <begin position="126"/>
        <end position="150"/>
    </location>
</feature>
<name>A0A916NMU6_9BACL</name>
<proteinExistence type="predicted"/>
<accession>A0A916NMU6</accession>
<dbReference type="NCBIfam" id="NF041644">
    <property type="entry name" value="CBO0543_fam"/>
    <property type="match status" value="1"/>
</dbReference>